<evidence type="ECO:0000313" key="2">
    <source>
        <dbReference type="EMBL" id="CVK15981.1"/>
    </source>
</evidence>
<dbReference type="EMBL" id="FCOR01000004">
    <property type="protein sequence ID" value="CVK15981.1"/>
    <property type="molecule type" value="Genomic_DNA"/>
</dbReference>
<dbReference type="STRING" id="1586267.GCA_001418685_00819"/>
<dbReference type="RefSeq" id="WP_167336869.1">
    <property type="nucleotide sequence ID" value="NZ_FCOR01000004.1"/>
</dbReference>
<keyword evidence="3" id="KW-1185">Reference proteome</keyword>
<dbReference type="InterPro" id="IPR054297">
    <property type="entry name" value="DUF7033"/>
</dbReference>
<dbReference type="CDD" id="cd10931">
    <property type="entry name" value="CE4_u7"/>
    <property type="match status" value="1"/>
</dbReference>
<accession>A0A0X3ANQ4</accession>
<dbReference type="AlphaFoldDB" id="A0A0X3ANQ4"/>
<sequence length="423" mass="50534">MILIYVPVFSERIKYTFSFIFEKILGISFRLTNCSNNFIYESSPKFSYSFSSLKNEIHFSSCNLLFETDIKSQNLIEILNDPFATTFFLLSRYEEYLPYQEDIHHRFSYKASLVKGKIDPLIPWIDTFAFDLFNQLKKKFPSLVYKNRKFTFINTIDIDHAWLYKNKFWFKNFKSLGKKGLTFRWKDFYHQILVLSGLKLDPYFIYPYIKHLNIPTFYFISFGLGGRWDTNHHPKNIAYRKLICQLYNQDYSTIGLHPSYESNKDFTILKMEKLALEKLLQQKISFSRQHFIKLHLPNTYYNLINLNISADFSMGFQDHIGFRAGTCTPFYWFDLKNNKISELKIYPFCVMDVTLKNYMKLSIEEAENKILNLLDSVKKVNGTFISIFHNDSLSNYGEWELWRNVYEKLIFKANDLQIYPQNH</sequence>
<reference evidence="2 3" key="1">
    <citation type="submission" date="2016-01" db="EMBL/GenBank/DDBJ databases">
        <authorList>
            <person name="McClelland M."/>
            <person name="Jain A."/>
            <person name="Saraogi P."/>
            <person name="Mendelson R."/>
            <person name="Westerman R."/>
            <person name="SanMiguel P."/>
            <person name="Csonka L."/>
        </authorList>
    </citation>
    <scope>NUCLEOTIDE SEQUENCE [LARGE SCALE GENOMIC DNA]</scope>
    <source>
        <strain evidence="2 3">R-53146</strain>
    </source>
</reference>
<feature type="domain" description="DUF7033" evidence="1">
    <location>
        <begin position="81"/>
        <end position="167"/>
    </location>
</feature>
<protein>
    <recommendedName>
        <fullName evidence="1">DUF7033 domain-containing protein</fullName>
    </recommendedName>
</protein>
<name>A0A0X3ANQ4_9FLAO</name>
<evidence type="ECO:0000313" key="3">
    <source>
        <dbReference type="Proteomes" id="UP000182761"/>
    </source>
</evidence>
<dbReference type="Pfam" id="PF23019">
    <property type="entry name" value="DUF7033"/>
    <property type="match status" value="1"/>
</dbReference>
<organism evidence="2 3">
    <name type="scientific">Apibacter mensalis</name>
    <dbReference type="NCBI Taxonomy" id="1586267"/>
    <lineage>
        <taxon>Bacteria</taxon>
        <taxon>Pseudomonadati</taxon>
        <taxon>Bacteroidota</taxon>
        <taxon>Flavobacteriia</taxon>
        <taxon>Flavobacteriales</taxon>
        <taxon>Weeksellaceae</taxon>
        <taxon>Apibacter</taxon>
    </lineage>
</organism>
<gene>
    <name evidence="2" type="ORF">Ga0061079_10499</name>
</gene>
<dbReference type="Proteomes" id="UP000182761">
    <property type="component" value="Unassembled WGS sequence"/>
</dbReference>
<evidence type="ECO:0000259" key="1">
    <source>
        <dbReference type="Pfam" id="PF23019"/>
    </source>
</evidence>
<proteinExistence type="predicted"/>